<reference evidence="1" key="5">
    <citation type="submission" date="2025-09" db="UniProtKB">
        <authorList>
            <consortium name="Ensembl"/>
        </authorList>
    </citation>
    <scope>IDENTIFICATION</scope>
</reference>
<sequence length="156" mass="18100">MDFAAKWQHVSFSACPSDRIVFYPVDLYEEGGQVFCHVCCHTVDHVRKFTVDEHMKSQKHCECNTVAIKKKQRWIWTSKITCPDTCFSTATWLTRANIPLEKAPAFQDFLCNGCYGQESLLPKSNAPISTWNLWRRRMELNHRCQSLLFRRIGAPG</sequence>
<dbReference type="Ensembl" id="ENSCMIT00000000496.1">
    <property type="protein sequence ID" value="ENSCMIP00000000458.1"/>
    <property type="gene ID" value="ENSCMIG00000000332.1"/>
</dbReference>
<dbReference type="GeneTree" id="ENSGT01030000235711"/>
<dbReference type="AlphaFoldDB" id="A0A4W3GBA7"/>
<evidence type="ECO:0000313" key="2">
    <source>
        <dbReference type="Proteomes" id="UP000314986"/>
    </source>
</evidence>
<organism evidence="1 2">
    <name type="scientific">Callorhinchus milii</name>
    <name type="common">Ghost shark</name>
    <dbReference type="NCBI Taxonomy" id="7868"/>
    <lineage>
        <taxon>Eukaryota</taxon>
        <taxon>Metazoa</taxon>
        <taxon>Chordata</taxon>
        <taxon>Craniata</taxon>
        <taxon>Vertebrata</taxon>
        <taxon>Chondrichthyes</taxon>
        <taxon>Holocephali</taxon>
        <taxon>Chimaeriformes</taxon>
        <taxon>Callorhinchidae</taxon>
        <taxon>Callorhinchus</taxon>
    </lineage>
</organism>
<proteinExistence type="predicted"/>
<name>A0A4W3GBA7_CALMI</name>
<evidence type="ECO:0000313" key="1">
    <source>
        <dbReference type="Ensembl" id="ENSCMIP00000000458.1"/>
    </source>
</evidence>
<accession>A0A4W3GBA7</accession>
<dbReference type="Proteomes" id="UP000314986">
    <property type="component" value="Unassembled WGS sequence"/>
</dbReference>
<protein>
    <submittedName>
        <fullName evidence="1">Uncharacterized protein</fullName>
    </submittedName>
</protein>
<dbReference type="InParanoid" id="A0A4W3GBA7"/>
<reference evidence="1" key="4">
    <citation type="submission" date="2025-08" db="UniProtKB">
        <authorList>
            <consortium name="Ensembl"/>
        </authorList>
    </citation>
    <scope>IDENTIFICATION</scope>
</reference>
<dbReference type="FunCoup" id="A0A4W3GBA7">
    <property type="interactions" value="666"/>
</dbReference>
<reference evidence="2" key="1">
    <citation type="journal article" date="2006" name="Science">
        <title>Ancient noncoding elements conserved in the human genome.</title>
        <authorList>
            <person name="Venkatesh B."/>
            <person name="Kirkness E.F."/>
            <person name="Loh Y.H."/>
            <person name="Halpern A.L."/>
            <person name="Lee A.P."/>
            <person name="Johnson J."/>
            <person name="Dandona N."/>
            <person name="Viswanathan L.D."/>
            <person name="Tay A."/>
            <person name="Venter J.C."/>
            <person name="Strausberg R.L."/>
            <person name="Brenner S."/>
        </authorList>
    </citation>
    <scope>NUCLEOTIDE SEQUENCE [LARGE SCALE GENOMIC DNA]</scope>
</reference>
<reference evidence="2" key="2">
    <citation type="journal article" date="2007" name="PLoS Biol.">
        <title>Survey sequencing and comparative analysis of the elephant shark (Callorhinchus milii) genome.</title>
        <authorList>
            <person name="Venkatesh B."/>
            <person name="Kirkness E.F."/>
            <person name="Loh Y.H."/>
            <person name="Halpern A.L."/>
            <person name="Lee A.P."/>
            <person name="Johnson J."/>
            <person name="Dandona N."/>
            <person name="Viswanathan L.D."/>
            <person name="Tay A."/>
            <person name="Venter J.C."/>
            <person name="Strausberg R.L."/>
            <person name="Brenner S."/>
        </authorList>
    </citation>
    <scope>NUCLEOTIDE SEQUENCE [LARGE SCALE GENOMIC DNA]</scope>
</reference>
<dbReference type="STRING" id="7868.ENSCMIP00000000458"/>
<reference evidence="2" key="3">
    <citation type="journal article" date="2014" name="Nature">
        <title>Elephant shark genome provides unique insights into gnathostome evolution.</title>
        <authorList>
            <consortium name="International Elephant Shark Genome Sequencing Consortium"/>
            <person name="Venkatesh B."/>
            <person name="Lee A.P."/>
            <person name="Ravi V."/>
            <person name="Maurya A.K."/>
            <person name="Lian M.M."/>
            <person name="Swann J.B."/>
            <person name="Ohta Y."/>
            <person name="Flajnik M.F."/>
            <person name="Sutoh Y."/>
            <person name="Kasahara M."/>
            <person name="Hoon S."/>
            <person name="Gangu V."/>
            <person name="Roy S.W."/>
            <person name="Irimia M."/>
            <person name="Korzh V."/>
            <person name="Kondrychyn I."/>
            <person name="Lim Z.W."/>
            <person name="Tay B.H."/>
            <person name="Tohari S."/>
            <person name="Kong K.W."/>
            <person name="Ho S."/>
            <person name="Lorente-Galdos B."/>
            <person name="Quilez J."/>
            <person name="Marques-Bonet T."/>
            <person name="Raney B.J."/>
            <person name="Ingham P.W."/>
            <person name="Tay A."/>
            <person name="Hillier L.W."/>
            <person name="Minx P."/>
            <person name="Boehm T."/>
            <person name="Wilson R.K."/>
            <person name="Brenner S."/>
            <person name="Warren W.C."/>
        </authorList>
    </citation>
    <scope>NUCLEOTIDE SEQUENCE [LARGE SCALE GENOMIC DNA]</scope>
</reference>
<keyword evidence="2" id="KW-1185">Reference proteome</keyword>